<dbReference type="Pfam" id="PF07484">
    <property type="entry name" value="Collar"/>
    <property type="match status" value="1"/>
</dbReference>
<dbReference type="Proteomes" id="UP001382455">
    <property type="component" value="Unassembled WGS sequence"/>
</dbReference>
<organism evidence="2 3">
    <name type="scientific">Pseudoalteromonas spongiae</name>
    <dbReference type="NCBI Taxonomy" id="298657"/>
    <lineage>
        <taxon>Bacteria</taxon>
        <taxon>Pseudomonadati</taxon>
        <taxon>Pseudomonadota</taxon>
        <taxon>Gammaproteobacteria</taxon>
        <taxon>Alteromonadales</taxon>
        <taxon>Pseudoalteromonadaceae</taxon>
        <taxon>Pseudoalteromonas</taxon>
    </lineage>
</organism>
<evidence type="ECO:0000313" key="3">
    <source>
        <dbReference type="Proteomes" id="UP001382455"/>
    </source>
</evidence>
<proteinExistence type="predicted"/>
<evidence type="ECO:0000313" key="2">
    <source>
        <dbReference type="EMBL" id="MEI4552194.1"/>
    </source>
</evidence>
<dbReference type="Gene3D" id="3.90.1340.10">
    <property type="entry name" value="Phage tail collar domain"/>
    <property type="match status" value="1"/>
</dbReference>
<gene>
    <name evidence="2" type="ORF">WAE96_21120</name>
</gene>
<dbReference type="InterPro" id="IPR037053">
    <property type="entry name" value="Phage_tail_collar_dom_sf"/>
</dbReference>
<dbReference type="RefSeq" id="WP_336437016.1">
    <property type="nucleotide sequence ID" value="NZ_JBAWKS010000002.1"/>
</dbReference>
<accession>A0ABU8EYZ7</accession>
<reference evidence="2 3" key="1">
    <citation type="submission" date="2023-12" db="EMBL/GenBank/DDBJ databases">
        <title>Friends and Foes: Symbiotic and Algicidal bacterial influence on Karenia brevis blooms.</title>
        <authorList>
            <person name="Fei C."/>
            <person name="Mohamed A.R."/>
            <person name="Booker A."/>
            <person name="Arshad M."/>
            <person name="Klass S."/>
            <person name="Ahn S."/>
            <person name="Gilbert P.M."/>
            <person name="Heil C.A."/>
            <person name="Martinez J.M."/>
            <person name="Amin S.A."/>
        </authorList>
    </citation>
    <scope>NUCLEOTIDE SEQUENCE [LARGE SCALE GENOMIC DNA]</scope>
    <source>
        <strain evidence="2 3">CE15</strain>
    </source>
</reference>
<feature type="domain" description="Phage tail collar" evidence="1">
    <location>
        <begin position="7"/>
        <end position="63"/>
    </location>
</feature>
<protein>
    <submittedName>
        <fullName evidence="2">Tail fiber protein</fullName>
    </submittedName>
</protein>
<dbReference type="InterPro" id="IPR011083">
    <property type="entry name" value="Phage_tail_collar_dom"/>
</dbReference>
<evidence type="ECO:0000259" key="1">
    <source>
        <dbReference type="Pfam" id="PF07484"/>
    </source>
</evidence>
<name>A0ABU8EYZ7_9GAMM</name>
<dbReference type="SUPFAM" id="SSF88874">
    <property type="entry name" value="Receptor-binding domain of short tail fibre protein gp12"/>
    <property type="match status" value="1"/>
</dbReference>
<keyword evidence="3" id="KW-1185">Reference proteome</keyword>
<sequence>MADPFIGEIRMFAGNFPPRQWAMCNGQLMAVSQNEALFSLIGTIYGGDGRSTYGLPDMRGRIPMHWGNGPGLTPRPIGQRTGEETVTLLPTEIPSHMHAMQASQDAVSSESPSNTVLGTFAATDQMYTETFDPAAQGTMNSLSVMNSGGSHAHTNLMPFQCLSYIICLTGIYPSRN</sequence>
<comment type="caution">
    <text evidence="2">The sequence shown here is derived from an EMBL/GenBank/DDBJ whole genome shotgun (WGS) entry which is preliminary data.</text>
</comment>
<dbReference type="EMBL" id="JBAWKS010000002">
    <property type="protein sequence ID" value="MEI4552194.1"/>
    <property type="molecule type" value="Genomic_DNA"/>
</dbReference>